<name>A0A370TPX7_9HELO</name>
<dbReference type="InterPro" id="IPR036038">
    <property type="entry name" value="Aminotransferase-like"/>
</dbReference>
<comment type="caution">
    <text evidence="2">The sequence shown here is derived from an EMBL/GenBank/DDBJ whole genome shotgun (WGS) entry which is preliminary data.</text>
</comment>
<organism evidence="2 3">
    <name type="scientific">Venustampulla echinocandica</name>
    <dbReference type="NCBI Taxonomy" id="2656787"/>
    <lineage>
        <taxon>Eukaryota</taxon>
        <taxon>Fungi</taxon>
        <taxon>Dikarya</taxon>
        <taxon>Ascomycota</taxon>
        <taxon>Pezizomycotina</taxon>
        <taxon>Leotiomycetes</taxon>
        <taxon>Helotiales</taxon>
        <taxon>Pleuroascaceae</taxon>
        <taxon>Venustampulla</taxon>
    </lineage>
</organism>
<gene>
    <name evidence="2" type="ORF">BP5553_05001</name>
</gene>
<accession>A0A370TPX7</accession>
<proteinExistence type="predicted"/>
<evidence type="ECO:0008006" key="4">
    <source>
        <dbReference type="Google" id="ProtNLM"/>
    </source>
</evidence>
<dbReference type="RefSeq" id="XP_031870224.1">
    <property type="nucleotide sequence ID" value="XM_032013624.1"/>
</dbReference>
<evidence type="ECO:0000256" key="1">
    <source>
        <dbReference type="SAM" id="MobiDB-lite"/>
    </source>
</evidence>
<keyword evidence="3" id="KW-1185">Reference proteome</keyword>
<dbReference type="GO" id="GO:0003824">
    <property type="term" value="F:catalytic activity"/>
    <property type="evidence" value="ECO:0007669"/>
    <property type="project" value="InterPro"/>
</dbReference>
<evidence type="ECO:0000313" key="3">
    <source>
        <dbReference type="Proteomes" id="UP000254866"/>
    </source>
</evidence>
<dbReference type="InterPro" id="IPR043132">
    <property type="entry name" value="BCAT-like_C"/>
</dbReference>
<dbReference type="Gene3D" id="3.20.10.10">
    <property type="entry name" value="D-amino Acid Aminotransferase, subunit A, domain 2"/>
    <property type="match status" value="1"/>
</dbReference>
<feature type="region of interest" description="Disordered" evidence="1">
    <location>
        <begin position="132"/>
        <end position="151"/>
    </location>
</feature>
<dbReference type="Pfam" id="PF01063">
    <property type="entry name" value="Aminotran_4"/>
    <property type="match status" value="1"/>
</dbReference>
<dbReference type="Gene3D" id="3.30.470.10">
    <property type="match status" value="1"/>
</dbReference>
<dbReference type="SUPFAM" id="SSF56752">
    <property type="entry name" value="D-aminoacid aminotransferase-like PLP-dependent enzymes"/>
    <property type="match status" value="1"/>
</dbReference>
<dbReference type="EMBL" id="NPIC01000003">
    <property type="protein sequence ID" value="RDL37568.1"/>
    <property type="molecule type" value="Genomic_DNA"/>
</dbReference>
<evidence type="ECO:0000313" key="2">
    <source>
        <dbReference type="EMBL" id="RDL37568.1"/>
    </source>
</evidence>
<reference evidence="2 3" key="1">
    <citation type="journal article" date="2018" name="IMA Fungus">
        <title>IMA Genome-F 9: Draft genome sequence of Annulohypoxylon stygium, Aspergillus mulundensis, Berkeleyomyces basicola (syn. Thielaviopsis basicola), Ceratocystis smalleyi, two Cercospora beticola strains, Coleophoma cylindrospora, Fusarium fracticaudum, Phialophora cf. hyalina, and Morchella septimelata.</title>
        <authorList>
            <person name="Wingfield B.D."/>
            <person name="Bills G.F."/>
            <person name="Dong Y."/>
            <person name="Huang W."/>
            <person name="Nel W.J."/>
            <person name="Swalarsk-Parry B.S."/>
            <person name="Vaghefi N."/>
            <person name="Wilken P.M."/>
            <person name="An Z."/>
            <person name="de Beer Z.W."/>
            <person name="De Vos L."/>
            <person name="Chen L."/>
            <person name="Duong T.A."/>
            <person name="Gao Y."/>
            <person name="Hammerbacher A."/>
            <person name="Kikkert J.R."/>
            <person name="Li Y."/>
            <person name="Li H."/>
            <person name="Li K."/>
            <person name="Li Q."/>
            <person name="Liu X."/>
            <person name="Ma X."/>
            <person name="Naidoo K."/>
            <person name="Pethybridge S.J."/>
            <person name="Sun J."/>
            <person name="Steenkamp E.T."/>
            <person name="van der Nest M.A."/>
            <person name="van Wyk S."/>
            <person name="Wingfield M.J."/>
            <person name="Xiong C."/>
            <person name="Yue Q."/>
            <person name="Zhang X."/>
        </authorList>
    </citation>
    <scope>NUCLEOTIDE SEQUENCE [LARGE SCALE GENOMIC DNA]</scope>
    <source>
        <strain evidence="2 3">BP 5553</strain>
    </source>
</reference>
<dbReference type="GeneID" id="43597850"/>
<dbReference type="InterPro" id="IPR043131">
    <property type="entry name" value="BCAT-like_N"/>
</dbReference>
<protein>
    <recommendedName>
        <fullName evidence="4">Aminodeoxychorismate lyase</fullName>
    </recommendedName>
</protein>
<dbReference type="STRING" id="2656787.A0A370TPX7"/>
<dbReference type="AlphaFoldDB" id="A0A370TPX7"/>
<dbReference type="OrthoDB" id="5288718at2759"/>
<feature type="compositionally biased region" description="Polar residues" evidence="1">
    <location>
        <begin position="133"/>
        <end position="146"/>
    </location>
</feature>
<sequence>MSDQPDFELFSSLRYDPILTNLPTNTSSWGSTTTAPNPNHSPYYMLPFHRDRMLQAAEHFNWATAANRIQGASGFSHLLEKLNQAIDTNSTTPLRVRTLLSYDGIIRIETMPVPALPAETLYPFRLPPPRAASKQTVEASPLTGGSLTLGPDDIVQGDPPRENPFLVLPDTGNTTASPFTSYKTTSRDMYTKARERVGIMDWGERKEVLLVSGEGEIMEGSLTSPYFWRDGRWVTPTVGSGGQVGTTRRWALEKGFCVEGVVKVDSLVDGEECWISNGVRGFLWGQVKLS</sequence>
<dbReference type="Proteomes" id="UP000254866">
    <property type="component" value="Unassembled WGS sequence"/>
</dbReference>
<dbReference type="InterPro" id="IPR001544">
    <property type="entry name" value="Aminotrans_IV"/>
</dbReference>